<dbReference type="Pfam" id="PF24458">
    <property type="entry name" value="DUF7573"/>
    <property type="match status" value="1"/>
</dbReference>
<dbReference type="InterPro" id="IPR055995">
    <property type="entry name" value="DUF7573"/>
</dbReference>
<gene>
    <name evidence="3" type="ORF">GQS65_19495</name>
</gene>
<keyword evidence="4" id="KW-1185">Reference proteome</keyword>
<protein>
    <recommendedName>
        <fullName evidence="2">DUF7573 domain-containing protein</fullName>
    </recommendedName>
</protein>
<feature type="compositionally biased region" description="Low complexity" evidence="1">
    <location>
        <begin position="35"/>
        <end position="46"/>
    </location>
</feature>
<dbReference type="OrthoDB" id="157634at2157"/>
<sequence length="103" mass="10825">MDRSLDEFATPDTDEGTTDAETDDDAPADGGPAGGEETPADAAADAGETDPTDDGEEPSLTVRAAESTMDWTPDGAACAACEATVERRWRDDGRLVCLDCKQW</sequence>
<reference evidence="3 4" key="1">
    <citation type="submission" date="2019-12" db="EMBL/GenBank/DDBJ databases">
        <title>Halocatena pleomorpha gen. nov. sp. nov., an extremely halophilic archaeon of family Halobacteriaceae isolated from saltpan soil.</title>
        <authorList>
            <person name="Pal Y."/>
            <person name="Verma A."/>
            <person name="Krishnamurthi S."/>
            <person name="Kumar P."/>
        </authorList>
    </citation>
    <scope>NUCLEOTIDE SEQUENCE [LARGE SCALE GENOMIC DNA]</scope>
    <source>
        <strain evidence="3 4">JCM 16495</strain>
    </source>
</reference>
<dbReference type="Proteomes" id="UP000451471">
    <property type="component" value="Unassembled WGS sequence"/>
</dbReference>
<evidence type="ECO:0000313" key="3">
    <source>
        <dbReference type="EMBL" id="MWG36643.1"/>
    </source>
</evidence>
<evidence type="ECO:0000259" key="2">
    <source>
        <dbReference type="Pfam" id="PF24458"/>
    </source>
</evidence>
<comment type="caution">
    <text evidence="3">The sequence shown here is derived from an EMBL/GenBank/DDBJ whole genome shotgun (WGS) entry which is preliminary data.</text>
</comment>
<feature type="compositionally biased region" description="Acidic residues" evidence="1">
    <location>
        <begin position="12"/>
        <end position="27"/>
    </location>
</feature>
<evidence type="ECO:0000256" key="1">
    <source>
        <dbReference type="SAM" id="MobiDB-lite"/>
    </source>
</evidence>
<name>A0A6B0GVM8_9EURY</name>
<dbReference type="RefSeq" id="WP_158206296.1">
    <property type="nucleotide sequence ID" value="NZ_WSZK01000038.1"/>
</dbReference>
<evidence type="ECO:0000313" key="4">
    <source>
        <dbReference type="Proteomes" id="UP000451471"/>
    </source>
</evidence>
<feature type="region of interest" description="Disordered" evidence="1">
    <location>
        <begin position="1"/>
        <end position="58"/>
    </location>
</feature>
<feature type="domain" description="DUF7573" evidence="2">
    <location>
        <begin position="65"/>
        <end position="103"/>
    </location>
</feature>
<accession>A0A6B0GVM8</accession>
<dbReference type="AlphaFoldDB" id="A0A6B0GVM8"/>
<proteinExistence type="predicted"/>
<dbReference type="EMBL" id="WSZK01000038">
    <property type="protein sequence ID" value="MWG36643.1"/>
    <property type="molecule type" value="Genomic_DNA"/>
</dbReference>
<feature type="compositionally biased region" description="Acidic residues" evidence="1">
    <location>
        <begin position="47"/>
        <end position="57"/>
    </location>
</feature>
<organism evidence="3 4">
    <name type="scientific">Halomarina oriensis</name>
    <dbReference type="NCBI Taxonomy" id="671145"/>
    <lineage>
        <taxon>Archaea</taxon>
        <taxon>Methanobacteriati</taxon>
        <taxon>Methanobacteriota</taxon>
        <taxon>Stenosarchaea group</taxon>
        <taxon>Halobacteria</taxon>
        <taxon>Halobacteriales</taxon>
        <taxon>Natronomonadaceae</taxon>
        <taxon>Halomarina</taxon>
    </lineage>
</organism>